<protein>
    <recommendedName>
        <fullName evidence="2">Oxidoreductase-like domain-containing protein</fullName>
    </recommendedName>
</protein>
<comment type="caution">
    <text evidence="3">The sequence shown here is derived from an EMBL/GenBank/DDBJ whole genome shotgun (WGS) entry which is preliminary data.</text>
</comment>
<gene>
    <name evidence="3" type="ORF">HRR80_002641</name>
</gene>
<proteinExistence type="predicted"/>
<dbReference type="PANTHER" id="PTHR21193:SF3">
    <property type="entry name" value="OXIDOREDUCTASE-LIKE DOMAIN-CONTAINING PROTEIN 1"/>
    <property type="match status" value="1"/>
</dbReference>
<dbReference type="Proteomes" id="UP001161757">
    <property type="component" value="Unassembled WGS sequence"/>
</dbReference>
<dbReference type="EMBL" id="JAJGCB010000003">
    <property type="protein sequence ID" value="KAJ8994146.1"/>
    <property type="molecule type" value="Genomic_DNA"/>
</dbReference>
<evidence type="ECO:0000313" key="4">
    <source>
        <dbReference type="Proteomes" id="UP001161757"/>
    </source>
</evidence>
<feature type="compositionally biased region" description="Low complexity" evidence="1">
    <location>
        <begin position="248"/>
        <end position="257"/>
    </location>
</feature>
<feature type="compositionally biased region" description="Polar residues" evidence="1">
    <location>
        <begin position="57"/>
        <end position="67"/>
    </location>
</feature>
<sequence length="301" mass="33664">MAVPRPLINLISNTSRSWTWTCISCLVRTRLEPDGPRTTRRRISSSARDPDLRGRASNDSSNSSTGQALPRQQLRSFHGSSQTSHKPVDHHRQAVPLGDFYTELLSSPLPKGSEADTTSLPEWVPKGDKTREERAKQIFGALRGSGYERRLPEIPESKWRTINGVPVPPRPLEPDNCCMSGCVHCVWDDYRDDLEEWAARVKEAQAKAQKKSTLSEPKIQVNRPEVHAASSSMDDDGGGSEGLWTTPSSRSSASSSSTPIIDEDLIFEGIPVGIREFMNTEKKIRERKRARREKGLNVDDY</sequence>
<dbReference type="Pfam" id="PF09791">
    <property type="entry name" value="Oxidored-like"/>
    <property type="match status" value="1"/>
</dbReference>
<dbReference type="InterPro" id="IPR039251">
    <property type="entry name" value="OXLD1"/>
</dbReference>
<feature type="region of interest" description="Disordered" evidence="1">
    <location>
        <begin position="33"/>
        <end position="91"/>
    </location>
</feature>
<evidence type="ECO:0000313" key="3">
    <source>
        <dbReference type="EMBL" id="KAJ8994146.1"/>
    </source>
</evidence>
<feature type="region of interest" description="Disordered" evidence="1">
    <location>
        <begin position="108"/>
        <end position="130"/>
    </location>
</feature>
<dbReference type="AlphaFoldDB" id="A0AAN6EYP5"/>
<dbReference type="PANTHER" id="PTHR21193">
    <property type="entry name" value="OXIDOREDUCTASE-LIKE DOMAIN-CONTAINING PROTEIN 1"/>
    <property type="match status" value="1"/>
</dbReference>
<feature type="compositionally biased region" description="Polar residues" evidence="1">
    <location>
        <begin position="73"/>
        <end position="85"/>
    </location>
</feature>
<dbReference type="GO" id="GO:0005739">
    <property type="term" value="C:mitochondrion"/>
    <property type="evidence" value="ECO:0007669"/>
    <property type="project" value="TreeGrafter"/>
</dbReference>
<dbReference type="InterPro" id="IPR019180">
    <property type="entry name" value="Oxidoreductase-like_N"/>
</dbReference>
<accession>A0AAN6EYP5</accession>
<evidence type="ECO:0000256" key="1">
    <source>
        <dbReference type="SAM" id="MobiDB-lite"/>
    </source>
</evidence>
<organism evidence="3 4">
    <name type="scientific">Exophiala dermatitidis</name>
    <name type="common">Black yeast-like fungus</name>
    <name type="synonym">Wangiella dermatitidis</name>
    <dbReference type="NCBI Taxonomy" id="5970"/>
    <lineage>
        <taxon>Eukaryota</taxon>
        <taxon>Fungi</taxon>
        <taxon>Dikarya</taxon>
        <taxon>Ascomycota</taxon>
        <taxon>Pezizomycotina</taxon>
        <taxon>Eurotiomycetes</taxon>
        <taxon>Chaetothyriomycetidae</taxon>
        <taxon>Chaetothyriales</taxon>
        <taxon>Herpotrichiellaceae</taxon>
        <taxon>Exophiala</taxon>
    </lineage>
</organism>
<evidence type="ECO:0000259" key="2">
    <source>
        <dbReference type="Pfam" id="PF09791"/>
    </source>
</evidence>
<feature type="domain" description="Oxidoreductase-like" evidence="2">
    <location>
        <begin position="161"/>
        <end position="205"/>
    </location>
</feature>
<feature type="region of interest" description="Disordered" evidence="1">
    <location>
        <begin position="206"/>
        <end position="260"/>
    </location>
</feature>
<reference evidence="3" key="1">
    <citation type="submission" date="2023-01" db="EMBL/GenBank/DDBJ databases">
        <title>Exophiala dermititidis isolated from Cystic Fibrosis Patient.</title>
        <authorList>
            <person name="Kurbessoian T."/>
            <person name="Crocker A."/>
            <person name="Murante D."/>
            <person name="Hogan D.A."/>
            <person name="Stajich J.E."/>
        </authorList>
    </citation>
    <scope>NUCLEOTIDE SEQUENCE</scope>
    <source>
        <strain evidence="3">Ex8</strain>
    </source>
</reference>
<name>A0AAN6EYP5_EXODE</name>